<proteinExistence type="predicted"/>
<accession>A0A2H5PI41</accession>
<dbReference type="AlphaFoldDB" id="A0A2H5PI41"/>
<keyword evidence="2" id="KW-1185">Reference proteome</keyword>
<comment type="caution">
    <text evidence="1">The sequence shown here is derived from an EMBL/GenBank/DDBJ whole genome shotgun (WGS) entry which is preliminary data.</text>
</comment>
<evidence type="ECO:0000313" key="1">
    <source>
        <dbReference type="EMBL" id="GAY52016.1"/>
    </source>
</evidence>
<dbReference type="Proteomes" id="UP000236630">
    <property type="component" value="Unassembled WGS sequence"/>
</dbReference>
<gene>
    <name evidence="1" type="ORF">CUMW_138720</name>
</gene>
<organism evidence="1 2">
    <name type="scientific">Citrus unshiu</name>
    <name type="common">Satsuma mandarin</name>
    <name type="synonym">Citrus nobilis var. unshiu</name>
    <dbReference type="NCBI Taxonomy" id="55188"/>
    <lineage>
        <taxon>Eukaryota</taxon>
        <taxon>Viridiplantae</taxon>
        <taxon>Streptophyta</taxon>
        <taxon>Embryophyta</taxon>
        <taxon>Tracheophyta</taxon>
        <taxon>Spermatophyta</taxon>
        <taxon>Magnoliopsida</taxon>
        <taxon>eudicotyledons</taxon>
        <taxon>Gunneridae</taxon>
        <taxon>Pentapetalae</taxon>
        <taxon>rosids</taxon>
        <taxon>malvids</taxon>
        <taxon>Sapindales</taxon>
        <taxon>Rutaceae</taxon>
        <taxon>Aurantioideae</taxon>
        <taxon>Citrus</taxon>
    </lineage>
</organism>
<name>A0A2H5PI41_CITUN</name>
<reference evidence="1 2" key="1">
    <citation type="journal article" date="2017" name="Front. Genet.">
        <title>Draft sequencing of the heterozygous diploid genome of Satsuma (Citrus unshiu Marc.) using a hybrid assembly approach.</title>
        <authorList>
            <person name="Shimizu T."/>
            <person name="Tanizawa Y."/>
            <person name="Mochizuki T."/>
            <person name="Nagasaki H."/>
            <person name="Yoshioka T."/>
            <person name="Toyoda A."/>
            <person name="Fujiyama A."/>
            <person name="Kaminuma E."/>
            <person name="Nakamura Y."/>
        </authorList>
    </citation>
    <scope>NUCLEOTIDE SEQUENCE [LARGE SCALE GENOMIC DNA]</scope>
    <source>
        <strain evidence="2">cv. Miyagawa wase</strain>
    </source>
</reference>
<sequence>MLSYRRYPVARYQSKLRSSLQLKKLET</sequence>
<evidence type="ECO:0000313" key="2">
    <source>
        <dbReference type="Proteomes" id="UP000236630"/>
    </source>
</evidence>
<dbReference type="EMBL" id="BDQV01000077">
    <property type="protein sequence ID" value="GAY52016.1"/>
    <property type="molecule type" value="Genomic_DNA"/>
</dbReference>
<protein>
    <submittedName>
        <fullName evidence="1">Uncharacterized protein</fullName>
    </submittedName>
</protein>